<proteinExistence type="predicted"/>
<gene>
    <name evidence="2" type="ORF">Q8A67_022821</name>
</gene>
<evidence type="ECO:0000256" key="1">
    <source>
        <dbReference type="SAM" id="MobiDB-lite"/>
    </source>
</evidence>
<name>A0AA88PAA9_9TELE</name>
<dbReference type="Proteomes" id="UP001187343">
    <property type="component" value="Unassembled WGS sequence"/>
</dbReference>
<evidence type="ECO:0000313" key="3">
    <source>
        <dbReference type="Proteomes" id="UP001187343"/>
    </source>
</evidence>
<reference evidence="2" key="1">
    <citation type="submission" date="2023-08" db="EMBL/GenBank/DDBJ databases">
        <title>Chromosome-level Genome Assembly of mud carp (Cirrhinus molitorella).</title>
        <authorList>
            <person name="Liu H."/>
        </authorList>
    </citation>
    <scope>NUCLEOTIDE SEQUENCE</scope>
    <source>
        <strain evidence="2">Prfri</strain>
        <tissue evidence="2">Muscle</tissue>
    </source>
</reference>
<comment type="caution">
    <text evidence="2">The sequence shown here is derived from an EMBL/GenBank/DDBJ whole genome shotgun (WGS) entry which is preliminary data.</text>
</comment>
<protein>
    <submittedName>
        <fullName evidence="2">Uncharacterized protein</fullName>
    </submittedName>
</protein>
<keyword evidence="3" id="KW-1185">Reference proteome</keyword>
<dbReference type="EMBL" id="JAUYZG010000022">
    <property type="protein sequence ID" value="KAK2872924.1"/>
    <property type="molecule type" value="Genomic_DNA"/>
</dbReference>
<organism evidence="2 3">
    <name type="scientific">Cirrhinus molitorella</name>
    <name type="common">mud carp</name>
    <dbReference type="NCBI Taxonomy" id="172907"/>
    <lineage>
        <taxon>Eukaryota</taxon>
        <taxon>Metazoa</taxon>
        <taxon>Chordata</taxon>
        <taxon>Craniata</taxon>
        <taxon>Vertebrata</taxon>
        <taxon>Euteleostomi</taxon>
        <taxon>Actinopterygii</taxon>
        <taxon>Neopterygii</taxon>
        <taxon>Teleostei</taxon>
        <taxon>Ostariophysi</taxon>
        <taxon>Cypriniformes</taxon>
        <taxon>Cyprinidae</taxon>
        <taxon>Labeoninae</taxon>
        <taxon>Labeonini</taxon>
        <taxon>Cirrhinus</taxon>
    </lineage>
</organism>
<feature type="region of interest" description="Disordered" evidence="1">
    <location>
        <begin position="1"/>
        <end position="64"/>
    </location>
</feature>
<sequence>MSDSDCSSSDNKQDAPQQDTGSKTPPSASSKAHRPGSSAEPQFQLPSSDNTQQTLNQHRPCSGLSRFSAGSTSLIFSANHHGALSRCATHRCARWRGTPTLSLSHSLPSTSGS</sequence>
<evidence type="ECO:0000313" key="2">
    <source>
        <dbReference type="EMBL" id="KAK2872924.1"/>
    </source>
</evidence>
<feature type="compositionally biased region" description="Polar residues" evidence="1">
    <location>
        <begin position="1"/>
        <end position="30"/>
    </location>
</feature>
<dbReference type="AlphaFoldDB" id="A0AA88PAA9"/>
<accession>A0AA88PAA9</accession>
<feature type="compositionally biased region" description="Polar residues" evidence="1">
    <location>
        <begin position="39"/>
        <end position="59"/>
    </location>
</feature>